<reference evidence="2 3" key="1">
    <citation type="submission" date="2014-07" db="EMBL/GenBank/DDBJ databases">
        <title>Genome Sequence of Rhodococcus opacus Strain R7, a Biodegrader of Mono- and Polycyclic Aromatic Hydrocarbons.</title>
        <authorList>
            <person name="Di Gennaro P."/>
            <person name="Zampolli J."/>
            <person name="Presti I."/>
            <person name="Cappelletti M."/>
            <person name="D'Ursi P."/>
            <person name="Orro A."/>
            <person name="Mezzelani A."/>
            <person name="Milanesi L."/>
        </authorList>
    </citation>
    <scope>NUCLEOTIDE SEQUENCE [LARGE SCALE GENOMIC DNA]</scope>
    <source>
        <strain evidence="2 3">R7</strain>
        <plasmid evidence="2">pPDG1</plasmid>
    </source>
</reference>
<organism evidence="2 3">
    <name type="scientific">Rhodococcus opacus</name>
    <name type="common">Nocardia opaca</name>
    <dbReference type="NCBI Taxonomy" id="37919"/>
    <lineage>
        <taxon>Bacteria</taxon>
        <taxon>Bacillati</taxon>
        <taxon>Actinomycetota</taxon>
        <taxon>Actinomycetes</taxon>
        <taxon>Mycobacteriales</taxon>
        <taxon>Nocardiaceae</taxon>
        <taxon>Rhodococcus</taxon>
    </lineage>
</organism>
<dbReference type="InterPro" id="IPR037523">
    <property type="entry name" value="VOC_core"/>
</dbReference>
<gene>
    <name evidence="2" type="ORF">EP51_39470</name>
</gene>
<dbReference type="EMBL" id="CP008948">
    <property type="protein sequence ID" value="AII10388.1"/>
    <property type="molecule type" value="Genomic_DNA"/>
</dbReference>
<dbReference type="InterPro" id="IPR029068">
    <property type="entry name" value="Glyas_Bleomycin-R_OHBP_Dase"/>
</dbReference>
<accession>A0A076EYC8</accession>
<dbReference type="RefSeq" id="WP_128642484.1">
    <property type="nucleotide sequence ID" value="NZ_CP008948.1"/>
</dbReference>
<name>A0A076EYC8_RHOOP</name>
<dbReference type="PROSITE" id="PS51819">
    <property type="entry name" value="VOC"/>
    <property type="match status" value="1"/>
</dbReference>
<feature type="domain" description="VOC" evidence="1">
    <location>
        <begin position="7"/>
        <end position="145"/>
    </location>
</feature>
<dbReference type="Gene3D" id="3.10.180.10">
    <property type="entry name" value="2,3-Dihydroxybiphenyl 1,2-Dioxygenase, domain 1"/>
    <property type="match status" value="1"/>
</dbReference>
<dbReference type="Proteomes" id="UP000028488">
    <property type="component" value="Plasmid pPDG1"/>
</dbReference>
<keyword evidence="2" id="KW-0614">Plasmid</keyword>
<evidence type="ECO:0000313" key="3">
    <source>
        <dbReference type="Proteomes" id="UP000028488"/>
    </source>
</evidence>
<sequence>MKCSLGPVRQLGYAVTDIDAELDYWTNKRGVGPFFVVEHIPFEDVHYLGQSVEIDLTVAIAYSGSMQIELIQQNDPGPSPYRDFIAEHGPGLHHLAVFADDFDDTVLQAQASGEAATFTGCISGFGRFAYFDTAGQHLAVEIGDVGGGKGVTQMFAAFEEAAKSWDGTDPVRVVNPAV</sequence>
<evidence type="ECO:0000313" key="2">
    <source>
        <dbReference type="EMBL" id="AII10388.1"/>
    </source>
</evidence>
<dbReference type="AlphaFoldDB" id="A0A076EYC8"/>
<evidence type="ECO:0000259" key="1">
    <source>
        <dbReference type="PROSITE" id="PS51819"/>
    </source>
</evidence>
<protein>
    <recommendedName>
        <fullName evidence="1">VOC domain-containing protein</fullName>
    </recommendedName>
</protein>
<dbReference type="Pfam" id="PF13669">
    <property type="entry name" value="Glyoxalase_4"/>
    <property type="match status" value="1"/>
</dbReference>
<proteinExistence type="predicted"/>
<geneLocation type="plasmid" evidence="2 3">
    <name>pPDG1</name>
</geneLocation>
<dbReference type="SUPFAM" id="SSF54593">
    <property type="entry name" value="Glyoxalase/Bleomycin resistance protein/Dihydroxybiphenyl dioxygenase"/>
    <property type="match status" value="1"/>
</dbReference>